<keyword evidence="4" id="KW-1185">Reference proteome</keyword>
<evidence type="ECO:0000313" key="3">
    <source>
        <dbReference type="EMBL" id="RXI04813.1"/>
    </source>
</evidence>
<dbReference type="PANTHER" id="PTHR11358:SF26">
    <property type="entry name" value="GUANIDINO ACID HYDROLASE, MITOCHONDRIAL"/>
    <property type="match status" value="1"/>
</dbReference>
<evidence type="ECO:0000256" key="1">
    <source>
        <dbReference type="ARBA" id="ARBA00022723"/>
    </source>
</evidence>
<evidence type="ECO:0000256" key="2">
    <source>
        <dbReference type="ARBA" id="ARBA00022801"/>
    </source>
</evidence>
<proteinExistence type="predicted"/>
<dbReference type="STRING" id="3750.A0A498KH50"/>
<dbReference type="AlphaFoldDB" id="A0A498KH50"/>
<evidence type="ECO:0000313" key="4">
    <source>
        <dbReference type="Proteomes" id="UP000290289"/>
    </source>
</evidence>
<dbReference type="GO" id="GO:0008783">
    <property type="term" value="F:agmatinase activity"/>
    <property type="evidence" value="ECO:0007669"/>
    <property type="project" value="TreeGrafter"/>
</dbReference>
<dbReference type="Proteomes" id="UP000290289">
    <property type="component" value="Chromosome 3"/>
</dbReference>
<organism evidence="3 4">
    <name type="scientific">Malus domestica</name>
    <name type="common">Apple</name>
    <name type="synonym">Pyrus malus</name>
    <dbReference type="NCBI Taxonomy" id="3750"/>
    <lineage>
        <taxon>Eukaryota</taxon>
        <taxon>Viridiplantae</taxon>
        <taxon>Streptophyta</taxon>
        <taxon>Embryophyta</taxon>
        <taxon>Tracheophyta</taxon>
        <taxon>Spermatophyta</taxon>
        <taxon>Magnoliopsida</taxon>
        <taxon>eudicotyledons</taxon>
        <taxon>Gunneridae</taxon>
        <taxon>Pentapetalae</taxon>
        <taxon>rosids</taxon>
        <taxon>fabids</taxon>
        <taxon>Rosales</taxon>
        <taxon>Rosaceae</taxon>
        <taxon>Amygdaloideae</taxon>
        <taxon>Maleae</taxon>
        <taxon>Malus</taxon>
    </lineage>
</organism>
<dbReference type="GO" id="GO:0046872">
    <property type="term" value="F:metal ion binding"/>
    <property type="evidence" value="ECO:0007669"/>
    <property type="project" value="UniProtKB-KW"/>
</dbReference>
<keyword evidence="2" id="KW-0378">Hydrolase</keyword>
<keyword evidence="1" id="KW-0479">Metal-binding</keyword>
<gene>
    <name evidence="3" type="ORF">DVH24_039087</name>
</gene>
<reference evidence="3 4" key="1">
    <citation type="submission" date="2018-10" db="EMBL/GenBank/DDBJ databases">
        <title>A high-quality apple genome assembly.</title>
        <authorList>
            <person name="Hu J."/>
        </authorList>
    </citation>
    <scope>NUCLEOTIDE SEQUENCE [LARGE SCALE GENOMIC DNA]</scope>
    <source>
        <strain evidence="4">cv. HFTH1</strain>
        <tissue evidence="3">Young leaf</tissue>
    </source>
</reference>
<dbReference type="InterPro" id="IPR006035">
    <property type="entry name" value="Ureohydrolase"/>
</dbReference>
<dbReference type="PANTHER" id="PTHR11358">
    <property type="entry name" value="ARGINASE/AGMATINASE"/>
    <property type="match status" value="1"/>
</dbReference>
<accession>A0A498KH50</accession>
<dbReference type="EMBL" id="RDQH01000329">
    <property type="protein sequence ID" value="RXI04813.1"/>
    <property type="molecule type" value="Genomic_DNA"/>
</dbReference>
<dbReference type="GO" id="GO:0033389">
    <property type="term" value="P:putrescine biosynthetic process from arginine, via agmatine"/>
    <property type="evidence" value="ECO:0007669"/>
    <property type="project" value="TreeGrafter"/>
</dbReference>
<name>A0A498KH50_MALDO</name>
<comment type="caution">
    <text evidence="3">The sequence shown here is derived from an EMBL/GenBank/DDBJ whole genome shotgun (WGS) entry which is preliminary data.</text>
</comment>
<protein>
    <submittedName>
        <fullName evidence="3">Uncharacterized protein</fullName>
    </submittedName>
</protein>
<sequence>MSISNVARQLPPLRYAHRHQKPRQKATLAVESYNKERLKQNLHVFDCVHHGPHSLVLISESICSSPSHHLLHRQGHLCLAPRLSHIEPCGLSFNDGFNILHNLQGDVVATDVVEFSLPRDTIDGTTTMCLNLAPNNFDEGDLDLFSKKHQTLSAASSSCCSPVSALPDSPCSSSNSAAHLISCLQDVATSANAVCIILPHQKEHHPLYQTPPAAHGAHTRSKLGCALALDFLFCDTLNDDVCFRLCTH</sequence>